<reference evidence="5 6" key="1">
    <citation type="submission" date="2024-09" db="EMBL/GenBank/DDBJ databases">
        <authorList>
            <person name="Sun Q."/>
            <person name="Mori K."/>
        </authorList>
    </citation>
    <scope>NUCLEOTIDE SEQUENCE [LARGE SCALE GENOMIC DNA]</scope>
    <source>
        <strain evidence="5 6">CCM 8543</strain>
    </source>
</reference>
<feature type="transmembrane region" description="Helical" evidence="3">
    <location>
        <begin position="12"/>
        <end position="31"/>
    </location>
</feature>
<name>A0ABV6D7P7_9HYPH</name>
<dbReference type="SUPFAM" id="SSF55073">
    <property type="entry name" value="Nucleotide cyclase"/>
    <property type="match status" value="1"/>
</dbReference>
<keyword evidence="5" id="KW-0548">Nucleotidyltransferase</keyword>
<keyword evidence="6" id="KW-1185">Reference proteome</keyword>
<evidence type="ECO:0000256" key="3">
    <source>
        <dbReference type="SAM" id="Phobius"/>
    </source>
</evidence>
<dbReference type="CDD" id="cd01949">
    <property type="entry name" value="GGDEF"/>
    <property type="match status" value="1"/>
</dbReference>
<dbReference type="Gene3D" id="3.30.70.270">
    <property type="match status" value="1"/>
</dbReference>
<gene>
    <name evidence="5" type="ORF">ACFFJ2_09780</name>
</gene>
<dbReference type="PANTHER" id="PTHR45138">
    <property type="entry name" value="REGULATORY COMPONENTS OF SENSORY TRANSDUCTION SYSTEM"/>
    <property type="match status" value="1"/>
</dbReference>
<keyword evidence="3" id="KW-0812">Transmembrane</keyword>
<dbReference type="PROSITE" id="PS50887">
    <property type="entry name" value="GGDEF"/>
    <property type="match status" value="1"/>
</dbReference>
<evidence type="ECO:0000259" key="4">
    <source>
        <dbReference type="PROSITE" id="PS50887"/>
    </source>
</evidence>
<evidence type="ECO:0000256" key="1">
    <source>
        <dbReference type="ARBA" id="ARBA00012528"/>
    </source>
</evidence>
<feature type="domain" description="GGDEF" evidence="4">
    <location>
        <begin position="115"/>
        <end position="248"/>
    </location>
</feature>
<dbReference type="RefSeq" id="WP_261522052.1">
    <property type="nucleotide sequence ID" value="NZ_JAODNW010000021.1"/>
</dbReference>
<comment type="caution">
    <text evidence="5">The sequence shown here is derived from an EMBL/GenBank/DDBJ whole genome shotgun (WGS) entry which is preliminary data.</text>
</comment>
<dbReference type="InterPro" id="IPR043128">
    <property type="entry name" value="Rev_trsase/Diguanyl_cyclase"/>
</dbReference>
<dbReference type="EC" id="2.7.7.65" evidence="1"/>
<evidence type="ECO:0000256" key="2">
    <source>
        <dbReference type="ARBA" id="ARBA00034247"/>
    </source>
</evidence>
<keyword evidence="3" id="KW-0472">Membrane</keyword>
<evidence type="ECO:0000313" key="5">
    <source>
        <dbReference type="EMBL" id="MFC0208688.1"/>
    </source>
</evidence>
<dbReference type="InterPro" id="IPR050469">
    <property type="entry name" value="Diguanylate_Cyclase"/>
</dbReference>
<sequence>MKEVLVHAARVTFFSILASLVICWTLLSAMGMAMDGLAVTLSIVCPTLVAFPASAYSFDQKRKIAAAHAALTQAHCELATMHEKLAERARRDDLTGLLNRSAFIAAVEERLQKNAKGALLLLDADNFKRINDTYGHLEGDEALRIIARALAGAVRRSDVKGRLGGEEFGIFLAGADLDQAFGVAERVRQAVEEAVFRPSGYPPVRLTVSIGVAAENGETSFSRLMGTADKRLYEAKRRGRNVVVTGGASGQAAA</sequence>
<dbReference type="InterPro" id="IPR000160">
    <property type="entry name" value="GGDEF_dom"/>
</dbReference>
<dbReference type="NCBIfam" id="TIGR00254">
    <property type="entry name" value="GGDEF"/>
    <property type="match status" value="1"/>
</dbReference>
<keyword evidence="3" id="KW-1133">Transmembrane helix</keyword>
<feature type="transmembrane region" description="Helical" evidence="3">
    <location>
        <begin position="37"/>
        <end position="58"/>
    </location>
</feature>
<dbReference type="Pfam" id="PF00990">
    <property type="entry name" value="GGDEF"/>
    <property type="match status" value="1"/>
</dbReference>
<dbReference type="Proteomes" id="UP001589755">
    <property type="component" value="Unassembled WGS sequence"/>
</dbReference>
<evidence type="ECO:0000313" key="6">
    <source>
        <dbReference type="Proteomes" id="UP001589755"/>
    </source>
</evidence>
<organism evidence="5 6">
    <name type="scientific">Chelativorans intermedius</name>
    <dbReference type="NCBI Taxonomy" id="515947"/>
    <lineage>
        <taxon>Bacteria</taxon>
        <taxon>Pseudomonadati</taxon>
        <taxon>Pseudomonadota</taxon>
        <taxon>Alphaproteobacteria</taxon>
        <taxon>Hyphomicrobiales</taxon>
        <taxon>Phyllobacteriaceae</taxon>
        <taxon>Chelativorans</taxon>
    </lineage>
</organism>
<dbReference type="GO" id="GO:0052621">
    <property type="term" value="F:diguanylate cyclase activity"/>
    <property type="evidence" value="ECO:0007669"/>
    <property type="project" value="UniProtKB-EC"/>
</dbReference>
<proteinExistence type="predicted"/>
<dbReference type="InterPro" id="IPR029787">
    <property type="entry name" value="Nucleotide_cyclase"/>
</dbReference>
<accession>A0ABV6D7P7</accession>
<dbReference type="SMART" id="SM00267">
    <property type="entry name" value="GGDEF"/>
    <property type="match status" value="1"/>
</dbReference>
<dbReference type="PANTHER" id="PTHR45138:SF9">
    <property type="entry name" value="DIGUANYLATE CYCLASE DGCM-RELATED"/>
    <property type="match status" value="1"/>
</dbReference>
<protein>
    <recommendedName>
        <fullName evidence="1">diguanylate cyclase</fullName>
        <ecNumber evidence="1">2.7.7.65</ecNumber>
    </recommendedName>
</protein>
<dbReference type="EMBL" id="JBHLXD010000013">
    <property type="protein sequence ID" value="MFC0208688.1"/>
    <property type="molecule type" value="Genomic_DNA"/>
</dbReference>
<comment type="catalytic activity">
    <reaction evidence="2">
        <text>2 GTP = 3',3'-c-di-GMP + 2 diphosphate</text>
        <dbReference type="Rhea" id="RHEA:24898"/>
        <dbReference type="ChEBI" id="CHEBI:33019"/>
        <dbReference type="ChEBI" id="CHEBI:37565"/>
        <dbReference type="ChEBI" id="CHEBI:58805"/>
        <dbReference type="EC" id="2.7.7.65"/>
    </reaction>
</comment>
<keyword evidence="5" id="KW-0808">Transferase</keyword>